<accession>A0ABT9J5Q8</accession>
<keyword evidence="3 6" id="KW-0812">Transmembrane</keyword>
<dbReference type="InterPro" id="IPR002797">
    <property type="entry name" value="Polysacc_synth"/>
</dbReference>
<comment type="caution">
    <text evidence="7">The sequence shown here is derived from an EMBL/GenBank/DDBJ whole genome shotgun (WGS) entry which is preliminary data.</text>
</comment>
<evidence type="ECO:0000256" key="3">
    <source>
        <dbReference type="ARBA" id="ARBA00022692"/>
    </source>
</evidence>
<feature type="transmembrane region" description="Helical" evidence="6">
    <location>
        <begin position="448"/>
        <end position="473"/>
    </location>
</feature>
<feature type="transmembrane region" description="Helical" evidence="6">
    <location>
        <begin position="87"/>
        <end position="114"/>
    </location>
</feature>
<name>A0ABT9J5Q8_9BACL</name>
<keyword evidence="5 6" id="KW-0472">Membrane</keyword>
<evidence type="ECO:0000256" key="1">
    <source>
        <dbReference type="ARBA" id="ARBA00004651"/>
    </source>
</evidence>
<evidence type="ECO:0000313" key="8">
    <source>
        <dbReference type="Proteomes" id="UP001231941"/>
    </source>
</evidence>
<evidence type="ECO:0000256" key="6">
    <source>
        <dbReference type="SAM" id="Phobius"/>
    </source>
</evidence>
<dbReference type="RefSeq" id="WP_305994250.1">
    <property type="nucleotide sequence ID" value="NZ_JAVAMP010000021.1"/>
</dbReference>
<comment type="subcellular location">
    <subcellularLocation>
        <location evidence="1">Cell membrane</location>
        <topology evidence="1">Multi-pass membrane protein</topology>
    </subcellularLocation>
</comment>
<feature type="transmembrane region" description="Helical" evidence="6">
    <location>
        <begin position="387"/>
        <end position="409"/>
    </location>
</feature>
<evidence type="ECO:0000256" key="5">
    <source>
        <dbReference type="ARBA" id="ARBA00023136"/>
    </source>
</evidence>
<organism evidence="7 8">
    <name type="scientific">Chengkuizengella axinellae</name>
    <dbReference type="NCBI Taxonomy" id="3064388"/>
    <lineage>
        <taxon>Bacteria</taxon>
        <taxon>Bacillati</taxon>
        <taxon>Bacillota</taxon>
        <taxon>Bacilli</taxon>
        <taxon>Bacillales</taxon>
        <taxon>Paenibacillaceae</taxon>
        <taxon>Chengkuizengella</taxon>
    </lineage>
</organism>
<feature type="transmembrane region" description="Helical" evidence="6">
    <location>
        <begin position="415"/>
        <end position="436"/>
    </location>
</feature>
<feature type="transmembrane region" description="Helical" evidence="6">
    <location>
        <begin position="160"/>
        <end position="177"/>
    </location>
</feature>
<protein>
    <submittedName>
        <fullName evidence="7">Polysaccharide biosynthesis protein</fullName>
    </submittedName>
</protein>
<feature type="transmembrane region" description="Helical" evidence="6">
    <location>
        <begin position="120"/>
        <end position="139"/>
    </location>
</feature>
<evidence type="ECO:0000256" key="4">
    <source>
        <dbReference type="ARBA" id="ARBA00022989"/>
    </source>
</evidence>
<feature type="transmembrane region" description="Helical" evidence="6">
    <location>
        <begin position="183"/>
        <end position="207"/>
    </location>
</feature>
<dbReference type="PANTHER" id="PTHR30250">
    <property type="entry name" value="PST FAMILY PREDICTED COLANIC ACID TRANSPORTER"/>
    <property type="match status" value="1"/>
</dbReference>
<evidence type="ECO:0000313" key="7">
    <source>
        <dbReference type="EMBL" id="MDP5276951.1"/>
    </source>
</evidence>
<keyword evidence="4 6" id="KW-1133">Transmembrane helix</keyword>
<dbReference type="InterPro" id="IPR024923">
    <property type="entry name" value="PG_synth_SpoVB"/>
</dbReference>
<feature type="transmembrane region" description="Helical" evidence="6">
    <location>
        <begin position="286"/>
        <end position="306"/>
    </location>
</feature>
<keyword evidence="8" id="KW-1185">Reference proteome</keyword>
<feature type="transmembrane region" description="Helical" evidence="6">
    <location>
        <begin position="327"/>
        <end position="351"/>
    </location>
</feature>
<keyword evidence="2" id="KW-1003">Cell membrane</keyword>
<dbReference type="InterPro" id="IPR050833">
    <property type="entry name" value="Poly_Biosynth_Transport"/>
</dbReference>
<feature type="transmembrane region" description="Helical" evidence="6">
    <location>
        <begin position="40"/>
        <end position="66"/>
    </location>
</feature>
<feature type="transmembrane region" description="Helical" evidence="6">
    <location>
        <begin position="357"/>
        <end position="375"/>
    </location>
</feature>
<dbReference type="Proteomes" id="UP001231941">
    <property type="component" value="Unassembled WGS sequence"/>
</dbReference>
<gene>
    <name evidence="7" type="ORF">Q5Y73_22910</name>
</gene>
<dbReference type="EMBL" id="JAVAMP010000021">
    <property type="protein sequence ID" value="MDP5276951.1"/>
    <property type="molecule type" value="Genomic_DNA"/>
</dbReference>
<feature type="transmembrane region" description="Helical" evidence="6">
    <location>
        <begin position="485"/>
        <end position="508"/>
    </location>
</feature>
<dbReference type="Pfam" id="PF01943">
    <property type="entry name" value="Polysacc_synt"/>
    <property type="match status" value="1"/>
</dbReference>
<dbReference type="PANTHER" id="PTHR30250:SF29">
    <property type="entry name" value="POLYSACCHARIDE BIOSYNTHESIS PROTEIN C-TERMINAL DOMAIN-CONTAINING PROTEIN"/>
    <property type="match status" value="1"/>
</dbReference>
<sequence>MSQSTLLRGVTILGAAAIISKLLGTLQKIPMQNIGGDEAFGIYSAVFPIYTLIIFLATAGFPVAISKFVSESLEKNNEAEAFQILKVSCIILFLSGLLFFSLLFFGAHIIANAIDNEHTIMAIQSISFALLFAPIMSALRGYFQGKHNMIPTAISQVIEQFVRVFIMIILLLYLTYNGYSNEWIAAGGTFGSTAGALAGFIVMFFIWMKEKNHIQIASTELTIGSMLKLSKKLIHYALPVCLGSIVVPILGIVDSFTLPRLIGIYQGLNESHAIEQFGIYARGLTLIQLVAMIFTSVSVALVPLMAELKLKGHKDKIKVQTELSIRFTWLIGIAASFGLFFCIKPILIMLFENELGVLSASILSFAIVFSVLNIVSTSILQGLGFPFIPAVNLLIATGLKVILNVWFVSLWGIEGAALSTVFAFVAASILNLITLYRKTAFSIKFSNYFIKPIFSIVIMGISIYIIYFGLQFIFDHIAQGLEYRLSATIISLFAVSFGAMTYLISIFVSRTISEDDLSHMPSLSNKISPLLTKIKMRK</sequence>
<evidence type="ECO:0000256" key="2">
    <source>
        <dbReference type="ARBA" id="ARBA00022475"/>
    </source>
</evidence>
<reference evidence="7 8" key="1">
    <citation type="submission" date="2023-08" db="EMBL/GenBank/DDBJ databases">
        <authorList>
            <person name="Park J.-S."/>
        </authorList>
    </citation>
    <scope>NUCLEOTIDE SEQUENCE [LARGE SCALE GENOMIC DNA]</scope>
    <source>
        <strain evidence="7 8">2205SS18-9</strain>
    </source>
</reference>
<dbReference type="PIRSF" id="PIRSF038958">
    <property type="entry name" value="PG_synth_SpoVB"/>
    <property type="match status" value="1"/>
</dbReference>
<dbReference type="CDD" id="cd13124">
    <property type="entry name" value="MATE_SpoVB_like"/>
    <property type="match status" value="1"/>
</dbReference>
<proteinExistence type="predicted"/>
<feature type="transmembrane region" description="Helical" evidence="6">
    <location>
        <begin position="233"/>
        <end position="253"/>
    </location>
</feature>